<evidence type="ECO:0008006" key="3">
    <source>
        <dbReference type="Google" id="ProtNLM"/>
    </source>
</evidence>
<evidence type="ECO:0000313" key="2">
    <source>
        <dbReference type="Proteomes" id="UP001054902"/>
    </source>
</evidence>
<reference evidence="1 2" key="1">
    <citation type="journal article" date="2021" name="Sci. Rep.">
        <title>The genome of the diatom Chaetoceros tenuissimus carries an ancient integrated fragment of an extant virus.</title>
        <authorList>
            <person name="Hongo Y."/>
            <person name="Kimura K."/>
            <person name="Takaki Y."/>
            <person name="Yoshida Y."/>
            <person name="Baba S."/>
            <person name="Kobayashi G."/>
            <person name="Nagasaki K."/>
            <person name="Hano T."/>
            <person name="Tomaru Y."/>
        </authorList>
    </citation>
    <scope>NUCLEOTIDE SEQUENCE [LARGE SCALE GENOMIC DNA]</scope>
    <source>
        <strain evidence="1 2">NIES-3715</strain>
    </source>
</reference>
<proteinExistence type="predicted"/>
<accession>A0AAD3HCW6</accession>
<dbReference type="Proteomes" id="UP001054902">
    <property type="component" value="Unassembled WGS sequence"/>
</dbReference>
<dbReference type="AlphaFoldDB" id="A0AAD3HCW6"/>
<dbReference type="PANTHER" id="PTHR12475:SF4">
    <property type="entry name" value="PROTEIN THEM6"/>
    <property type="match status" value="1"/>
</dbReference>
<dbReference type="PANTHER" id="PTHR12475">
    <property type="match status" value="1"/>
</dbReference>
<protein>
    <recommendedName>
        <fullName evidence="3">Thioesterase</fullName>
    </recommendedName>
</protein>
<gene>
    <name evidence="1" type="ORF">CTEN210_15446</name>
</gene>
<comment type="caution">
    <text evidence="1">The sequence shown here is derived from an EMBL/GenBank/DDBJ whole genome shotgun (WGS) entry which is preliminary data.</text>
</comment>
<sequence length="172" mass="20041">MIFFTLRVINQIVLGTFSKPVVTPKKTVDIVYRCWPVDIDAFLHMNNSRYLSCAELSRWRCLAPTSFFSRVTSKEGILFLAVENHIQYIRPIQPFQKFVISTSCSVDEKEDKWIFYRHSFQQHPDDVKEGFPAKEFAVVDLKAVVKEANGKTIKPSVLMEESNFLKDWMQKV</sequence>
<dbReference type="CDD" id="cd00586">
    <property type="entry name" value="4HBT"/>
    <property type="match status" value="1"/>
</dbReference>
<dbReference type="Gene3D" id="3.10.129.10">
    <property type="entry name" value="Hotdog Thioesterase"/>
    <property type="match status" value="1"/>
</dbReference>
<dbReference type="Pfam" id="PF13279">
    <property type="entry name" value="4HBT_2"/>
    <property type="match status" value="1"/>
</dbReference>
<dbReference type="SUPFAM" id="SSF54637">
    <property type="entry name" value="Thioesterase/thiol ester dehydrase-isomerase"/>
    <property type="match status" value="1"/>
</dbReference>
<keyword evidence="2" id="KW-1185">Reference proteome</keyword>
<evidence type="ECO:0000313" key="1">
    <source>
        <dbReference type="EMBL" id="GFH58970.1"/>
    </source>
</evidence>
<name>A0AAD3HCW6_9STRA</name>
<dbReference type="InterPro" id="IPR029069">
    <property type="entry name" value="HotDog_dom_sf"/>
</dbReference>
<dbReference type="EMBL" id="BLLK01000062">
    <property type="protein sequence ID" value="GFH58970.1"/>
    <property type="molecule type" value="Genomic_DNA"/>
</dbReference>
<dbReference type="InterPro" id="IPR051490">
    <property type="entry name" value="THEM6_lcsJ_thioesterase"/>
</dbReference>
<organism evidence="1 2">
    <name type="scientific">Chaetoceros tenuissimus</name>
    <dbReference type="NCBI Taxonomy" id="426638"/>
    <lineage>
        <taxon>Eukaryota</taxon>
        <taxon>Sar</taxon>
        <taxon>Stramenopiles</taxon>
        <taxon>Ochrophyta</taxon>
        <taxon>Bacillariophyta</taxon>
        <taxon>Coscinodiscophyceae</taxon>
        <taxon>Chaetocerotophycidae</taxon>
        <taxon>Chaetocerotales</taxon>
        <taxon>Chaetocerotaceae</taxon>
        <taxon>Chaetoceros</taxon>
    </lineage>
</organism>